<feature type="region of interest" description="Disordered" evidence="3">
    <location>
        <begin position="51"/>
        <end position="81"/>
    </location>
</feature>
<feature type="domain" description="Phage tail tape measure protein" evidence="5">
    <location>
        <begin position="270"/>
        <end position="474"/>
    </location>
</feature>
<evidence type="ECO:0000256" key="4">
    <source>
        <dbReference type="SAM" id="Phobius"/>
    </source>
</evidence>
<sequence length="719" mass="76313">MADDGQVIIKVKVETDDANKKIDGIKKSLMATDLGDGIKVELDDVSKSAKSAGKEIDDFGNSAAGSRRKTDEDSQSLDKNKKSFKELQGQIKLSASAYKILSEANDKVGNKYQANVYKLKSYNKSLEEVSNTMKRQSDSIDKLKAEHGEESNEVKKATASYKVLEANQQQLVLSSQKLYKAYGNITPKMAEAADKAVGIGNKFKAVGDRIDKIGDGMSKRFTVPIVTALGYATKSAIDFESQIQSMGSLLDDGSVSASALKKELENLGSASKKWSTQYGVSTTKINSGMEELIKKGYSYNQVLGAMPSLLNASRASGDDFNEVMSVSTSTLEQFGLKSNDTAKMLKNTQRVTDGLTYVANKTSAGFSDMGYAMEYVGPVAHGLNISLEQTASAIGLMSNQGIEGQKAGTALRGALSALLTPSRQNREGFDKLGISVEAFKKGTITLPDIIDSIKTKSSGMTKQQLQSNLALAFGTEAQSGMNILVNEGGDALRNLTGETKNATGYTKKLADTMNQTSQANAQKLKESLHVLAITAGQELVPEVNDIIKNITSLLKQFNDLDDGTKKMIVNTALVVAAGGPALSLIGNISKGLGNIILTGPKMLNFFAKVKNGTSETSTVLKVASKSAEELGAGTEIGAKGATKLATKTAEAGTKTGLFGRTLTALIPELGATGVSLGSLLLPIAGVTAAFVGVAAVSYFAIKAHNEHEKKIKEYKKNIR</sequence>
<evidence type="ECO:0000259" key="5">
    <source>
        <dbReference type="Pfam" id="PF10145"/>
    </source>
</evidence>
<dbReference type="PANTHER" id="PTHR37813:SF1">
    <property type="entry name" value="FELS-2 PROPHAGE PROTEIN"/>
    <property type="match status" value="1"/>
</dbReference>
<keyword evidence="4" id="KW-0812">Transmembrane</keyword>
<dbReference type="NCBIfam" id="TIGR01760">
    <property type="entry name" value="tape_meas_TP901"/>
    <property type="match status" value="1"/>
</dbReference>
<dbReference type="OrthoDB" id="2137849at2"/>
<dbReference type="InterPro" id="IPR010090">
    <property type="entry name" value="Phage_tape_meas"/>
</dbReference>
<dbReference type="AlphaFoldDB" id="A0A1P8Q4X5"/>
<dbReference type="Proteomes" id="UP000187499">
    <property type="component" value="Chromosome"/>
</dbReference>
<dbReference type="EMBL" id="CP019323">
    <property type="protein sequence ID" value="APX72859.1"/>
    <property type="molecule type" value="Genomic_DNA"/>
</dbReference>
<keyword evidence="4" id="KW-1133">Transmembrane helix</keyword>
<evidence type="ECO:0000256" key="3">
    <source>
        <dbReference type="SAM" id="MobiDB-lite"/>
    </source>
</evidence>
<dbReference type="KEGG" id="lalw:BTM29_09990"/>
<protein>
    <submittedName>
        <fullName evidence="6">Phage tail tape measure protein</fullName>
    </submittedName>
</protein>
<keyword evidence="1" id="KW-1188">Viral release from host cell</keyword>
<evidence type="ECO:0000313" key="7">
    <source>
        <dbReference type="Proteomes" id="UP000187499"/>
    </source>
</evidence>
<evidence type="ECO:0000256" key="1">
    <source>
        <dbReference type="ARBA" id="ARBA00022612"/>
    </source>
</evidence>
<name>A0A1P8Q4X5_9LACO</name>
<gene>
    <name evidence="6" type="ORF">BTM29_09990</name>
</gene>
<accession>A0A1P8Q4X5</accession>
<keyword evidence="4" id="KW-0472">Membrane</keyword>
<proteinExistence type="predicted"/>
<dbReference type="STRING" id="1847728.BTM29_09990"/>
<dbReference type="Pfam" id="PF10145">
    <property type="entry name" value="PhageMin_Tail"/>
    <property type="match status" value="1"/>
</dbReference>
<dbReference type="PANTHER" id="PTHR37813">
    <property type="entry name" value="FELS-2 PROPHAGE PROTEIN"/>
    <property type="match status" value="1"/>
</dbReference>
<feature type="compositionally biased region" description="Basic and acidic residues" evidence="3">
    <location>
        <begin position="68"/>
        <end position="81"/>
    </location>
</feature>
<feature type="transmembrane region" description="Helical" evidence="4">
    <location>
        <begin position="679"/>
        <end position="701"/>
    </location>
</feature>
<dbReference type="RefSeq" id="WP_076616973.1">
    <property type="nucleotide sequence ID" value="NZ_CP019323.1"/>
</dbReference>
<feature type="coiled-coil region" evidence="2">
    <location>
        <begin position="126"/>
        <end position="160"/>
    </location>
</feature>
<reference evidence="7" key="1">
    <citation type="submission" date="2016-12" db="EMBL/GenBank/DDBJ databases">
        <authorList>
            <person name="Jung M.Y."/>
            <person name="Lee S.H."/>
        </authorList>
    </citation>
    <scope>NUCLEOTIDE SEQUENCE [LARGE SCALE GENOMIC DNA]</scope>
    <source>
        <strain evidence="7">WiKim39</strain>
    </source>
</reference>
<keyword evidence="7" id="KW-1185">Reference proteome</keyword>
<organism evidence="6 7">
    <name type="scientific">Companilactobacillus allii</name>
    <dbReference type="NCBI Taxonomy" id="1847728"/>
    <lineage>
        <taxon>Bacteria</taxon>
        <taxon>Bacillati</taxon>
        <taxon>Bacillota</taxon>
        <taxon>Bacilli</taxon>
        <taxon>Lactobacillales</taxon>
        <taxon>Lactobacillaceae</taxon>
        <taxon>Companilactobacillus</taxon>
    </lineage>
</organism>
<evidence type="ECO:0000313" key="6">
    <source>
        <dbReference type="EMBL" id="APX72859.1"/>
    </source>
</evidence>
<keyword evidence="2" id="KW-0175">Coiled coil</keyword>
<evidence type="ECO:0000256" key="2">
    <source>
        <dbReference type="SAM" id="Coils"/>
    </source>
</evidence>